<gene>
    <name evidence="2" type="ORF">ACFQDO_14745</name>
</gene>
<sequence>MTAEAHAKVQELVEDVRTCMLSTVDDHGVIVSRPMTTQEAEFDGVLWFVVAANTPAVQQIRARSQVNVAYAGSSSWVSVSGTAEVLEDRAKIRELWNPVVGAWFPEGPDDADVALIRVDADTAEYWDSPGGRVATVLSLVKAKVTGEPYDGGENETVEL</sequence>
<protein>
    <submittedName>
        <fullName evidence="2">Pyridoxamine 5'-phosphate oxidase family protein</fullName>
    </submittedName>
</protein>
<dbReference type="Gene3D" id="2.30.110.10">
    <property type="entry name" value="Electron Transport, Fmn-binding Protein, Chain A"/>
    <property type="match status" value="1"/>
</dbReference>
<evidence type="ECO:0000313" key="3">
    <source>
        <dbReference type="Proteomes" id="UP001596189"/>
    </source>
</evidence>
<reference evidence="3" key="1">
    <citation type="journal article" date="2019" name="Int. J. Syst. Evol. Microbiol.">
        <title>The Global Catalogue of Microorganisms (GCM) 10K type strain sequencing project: providing services to taxonomists for standard genome sequencing and annotation.</title>
        <authorList>
            <consortium name="The Broad Institute Genomics Platform"/>
            <consortium name="The Broad Institute Genome Sequencing Center for Infectious Disease"/>
            <person name="Wu L."/>
            <person name="Ma J."/>
        </authorList>
    </citation>
    <scope>NUCLEOTIDE SEQUENCE [LARGE SCALE GENOMIC DNA]</scope>
    <source>
        <strain evidence="3">KACC 14249</strain>
    </source>
</reference>
<keyword evidence="3" id="KW-1185">Reference proteome</keyword>
<evidence type="ECO:0000313" key="2">
    <source>
        <dbReference type="EMBL" id="MFC6008393.1"/>
    </source>
</evidence>
<dbReference type="PANTHER" id="PTHR34818">
    <property type="entry name" value="PROTEIN BLI-3"/>
    <property type="match status" value="1"/>
</dbReference>
<dbReference type="Pfam" id="PF16242">
    <property type="entry name" value="Pyrid_ox_like"/>
    <property type="match status" value="1"/>
</dbReference>
<organism evidence="2 3">
    <name type="scientific">Angustibacter luteus</name>
    <dbReference type="NCBI Taxonomy" id="658456"/>
    <lineage>
        <taxon>Bacteria</taxon>
        <taxon>Bacillati</taxon>
        <taxon>Actinomycetota</taxon>
        <taxon>Actinomycetes</taxon>
        <taxon>Kineosporiales</taxon>
        <taxon>Kineosporiaceae</taxon>
    </lineage>
</organism>
<dbReference type="RefSeq" id="WP_345714911.1">
    <property type="nucleotide sequence ID" value="NZ_BAABFP010000002.1"/>
</dbReference>
<dbReference type="InterPro" id="IPR038725">
    <property type="entry name" value="YdaG_split_barrel_FMN-bd"/>
</dbReference>
<dbReference type="SUPFAM" id="SSF50475">
    <property type="entry name" value="FMN-binding split barrel"/>
    <property type="match status" value="1"/>
</dbReference>
<dbReference type="InterPro" id="IPR012349">
    <property type="entry name" value="Split_barrel_FMN-bd"/>
</dbReference>
<dbReference type="InterPro" id="IPR052917">
    <property type="entry name" value="Stress-Dev_Protein"/>
</dbReference>
<evidence type="ECO:0000259" key="1">
    <source>
        <dbReference type="Pfam" id="PF16242"/>
    </source>
</evidence>
<feature type="domain" description="General stress protein FMN-binding split barrel" evidence="1">
    <location>
        <begin position="5"/>
        <end position="150"/>
    </location>
</feature>
<dbReference type="PANTHER" id="PTHR34818:SF1">
    <property type="entry name" value="PROTEIN BLI-3"/>
    <property type="match status" value="1"/>
</dbReference>
<comment type="caution">
    <text evidence="2">The sequence shown here is derived from an EMBL/GenBank/DDBJ whole genome shotgun (WGS) entry which is preliminary data.</text>
</comment>
<accession>A0ABW1JI05</accession>
<dbReference type="Proteomes" id="UP001596189">
    <property type="component" value="Unassembled WGS sequence"/>
</dbReference>
<proteinExistence type="predicted"/>
<dbReference type="EMBL" id="JBHSRD010000004">
    <property type="protein sequence ID" value="MFC6008393.1"/>
    <property type="molecule type" value="Genomic_DNA"/>
</dbReference>
<name>A0ABW1JI05_9ACTN</name>